<sequence>MLIMIITVPQSHLEVGGRGSQLAYINGNGDVTETKRASHKSKSPSSTLAQPSPVYHRPGSYTMEPIVGNGHHPTSDSRDNRSSRRQSIPLPSPSASTDLKHFSPGPVASTSTTLLVLGPVEAHWQVYIQCLVRYWIRLDLNLDMGMVLGVRVVRMRVSSRYCTVGSCCSVWVYAYSKFEFDDREGGGG</sequence>
<name>A0ACD3AXF3_9AGAR</name>
<protein>
    <submittedName>
        <fullName evidence="1">Uncharacterized protein</fullName>
    </submittedName>
</protein>
<proteinExistence type="predicted"/>
<accession>A0ACD3AXF3</accession>
<evidence type="ECO:0000313" key="1">
    <source>
        <dbReference type="EMBL" id="TFK70032.1"/>
    </source>
</evidence>
<reference evidence="1 2" key="1">
    <citation type="journal article" date="2019" name="Nat. Ecol. Evol.">
        <title>Megaphylogeny resolves global patterns of mushroom evolution.</title>
        <authorList>
            <person name="Varga T."/>
            <person name="Krizsan K."/>
            <person name="Foldi C."/>
            <person name="Dima B."/>
            <person name="Sanchez-Garcia M."/>
            <person name="Sanchez-Ramirez S."/>
            <person name="Szollosi G.J."/>
            <person name="Szarkandi J.G."/>
            <person name="Papp V."/>
            <person name="Albert L."/>
            <person name="Andreopoulos W."/>
            <person name="Angelini C."/>
            <person name="Antonin V."/>
            <person name="Barry K.W."/>
            <person name="Bougher N.L."/>
            <person name="Buchanan P."/>
            <person name="Buyck B."/>
            <person name="Bense V."/>
            <person name="Catcheside P."/>
            <person name="Chovatia M."/>
            <person name="Cooper J."/>
            <person name="Damon W."/>
            <person name="Desjardin D."/>
            <person name="Finy P."/>
            <person name="Geml J."/>
            <person name="Haridas S."/>
            <person name="Hughes K."/>
            <person name="Justo A."/>
            <person name="Karasinski D."/>
            <person name="Kautmanova I."/>
            <person name="Kiss B."/>
            <person name="Kocsube S."/>
            <person name="Kotiranta H."/>
            <person name="LaButti K.M."/>
            <person name="Lechner B.E."/>
            <person name="Liimatainen K."/>
            <person name="Lipzen A."/>
            <person name="Lukacs Z."/>
            <person name="Mihaltcheva S."/>
            <person name="Morgado L.N."/>
            <person name="Niskanen T."/>
            <person name="Noordeloos M.E."/>
            <person name="Ohm R.A."/>
            <person name="Ortiz-Santana B."/>
            <person name="Ovrebo C."/>
            <person name="Racz N."/>
            <person name="Riley R."/>
            <person name="Savchenko A."/>
            <person name="Shiryaev A."/>
            <person name="Soop K."/>
            <person name="Spirin V."/>
            <person name="Szebenyi C."/>
            <person name="Tomsovsky M."/>
            <person name="Tulloss R.E."/>
            <person name="Uehling J."/>
            <person name="Grigoriev I.V."/>
            <person name="Vagvolgyi C."/>
            <person name="Papp T."/>
            <person name="Martin F.M."/>
            <person name="Miettinen O."/>
            <person name="Hibbett D.S."/>
            <person name="Nagy L.G."/>
        </authorList>
    </citation>
    <scope>NUCLEOTIDE SEQUENCE [LARGE SCALE GENOMIC DNA]</scope>
    <source>
        <strain evidence="1 2">NL-1719</strain>
    </source>
</reference>
<organism evidence="1 2">
    <name type="scientific">Pluteus cervinus</name>
    <dbReference type="NCBI Taxonomy" id="181527"/>
    <lineage>
        <taxon>Eukaryota</taxon>
        <taxon>Fungi</taxon>
        <taxon>Dikarya</taxon>
        <taxon>Basidiomycota</taxon>
        <taxon>Agaricomycotina</taxon>
        <taxon>Agaricomycetes</taxon>
        <taxon>Agaricomycetidae</taxon>
        <taxon>Agaricales</taxon>
        <taxon>Pluteineae</taxon>
        <taxon>Pluteaceae</taxon>
        <taxon>Pluteus</taxon>
    </lineage>
</organism>
<dbReference type="Proteomes" id="UP000308600">
    <property type="component" value="Unassembled WGS sequence"/>
</dbReference>
<gene>
    <name evidence="1" type="ORF">BDN72DRAFT_573411</name>
</gene>
<keyword evidence="2" id="KW-1185">Reference proteome</keyword>
<evidence type="ECO:0000313" key="2">
    <source>
        <dbReference type="Proteomes" id="UP000308600"/>
    </source>
</evidence>
<dbReference type="EMBL" id="ML208320">
    <property type="protein sequence ID" value="TFK70032.1"/>
    <property type="molecule type" value="Genomic_DNA"/>
</dbReference>